<evidence type="ECO:0000256" key="3">
    <source>
        <dbReference type="ARBA" id="ARBA00008698"/>
    </source>
</evidence>
<evidence type="ECO:0000313" key="14">
    <source>
        <dbReference type="Proteomes" id="UP000245946"/>
    </source>
</evidence>
<evidence type="ECO:0000256" key="10">
    <source>
        <dbReference type="ARBA" id="ARBA00022989"/>
    </source>
</evidence>
<gene>
    <name evidence="13" type="ORF">FA09DRAFT_362867</name>
</gene>
<accession>A0A316Z1R4</accession>
<evidence type="ECO:0000256" key="5">
    <source>
        <dbReference type="ARBA" id="ARBA00022502"/>
    </source>
</evidence>
<feature type="transmembrane region" description="Helical" evidence="12">
    <location>
        <begin position="117"/>
        <end position="139"/>
    </location>
</feature>
<evidence type="ECO:0000256" key="7">
    <source>
        <dbReference type="ARBA" id="ARBA00022679"/>
    </source>
</evidence>
<name>A0A316Z1R4_9BASI</name>
<dbReference type="GO" id="GO:0000009">
    <property type="term" value="F:alpha-1,6-mannosyltransferase activity"/>
    <property type="evidence" value="ECO:0007669"/>
    <property type="project" value="InterPro"/>
</dbReference>
<dbReference type="GO" id="GO:0004376">
    <property type="term" value="F:GPI mannosyltransferase activity"/>
    <property type="evidence" value="ECO:0007669"/>
    <property type="project" value="InterPro"/>
</dbReference>
<feature type="transmembrane region" description="Helical" evidence="12">
    <location>
        <begin position="449"/>
        <end position="468"/>
    </location>
</feature>
<evidence type="ECO:0000256" key="4">
    <source>
        <dbReference type="ARBA" id="ARBA00013795"/>
    </source>
</evidence>
<feature type="transmembrane region" description="Helical" evidence="12">
    <location>
        <begin position="410"/>
        <end position="429"/>
    </location>
</feature>
<feature type="transmembrane region" description="Helical" evidence="12">
    <location>
        <begin position="23"/>
        <end position="45"/>
    </location>
</feature>
<dbReference type="GO" id="GO:0031501">
    <property type="term" value="C:mannosyltransferase complex"/>
    <property type="evidence" value="ECO:0007669"/>
    <property type="project" value="TreeGrafter"/>
</dbReference>
<protein>
    <recommendedName>
        <fullName evidence="4 12">GPI mannosyltransferase 2</fullName>
        <ecNumber evidence="12">2.4.1.-</ecNumber>
    </recommendedName>
</protein>
<feature type="transmembrane region" description="Helical" evidence="12">
    <location>
        <begin position="381"/>
        <end position="403"/>
    </location>
</feature>
<keyword evidence="10 12" id="KW-1133">Transmembrane helix</keyword>
<feature type="transmembrane region" description="Helical" evidence="12">
    <location>
        <begin position="332"/>
        <end position="350"/>
    </location>
</feature>
<proteinExistence type="inferred from homology"/>
<dbReference type="PANTHER" id="PTHR12468:SF2">
    <property type="entry name" value="GPI MANNOSYLTRANSFERASE 2"/>
    <property type="match status" value="1"/>
</dbReference>
<dbReference type="GeneID" id="37273065"/>
<comment type="function">
    <text evidence="12">Mannosyltransferase involved in glycosylphosphatidylinositol-anchor biosynthesis.</text>
</comment>
<keyword evidence="8 12" id="KW-0812">Transmembrane</keyword>
<dbReference type="EMBL" id="KZ819304">
    <property type="protein sequence ID" value="PWN95499.1"/>
    <property type="molecule type" value="Genomic_DNA"/>
</dbReference>
<evidence type="ECO:0000256" key="9">
    <source>
        <dbReference type="ARBA" id="ARBA00022824"/>
    </source>
</evidence>
<evidence type="ECO:0000256" key="8">
    <source>
        <dbReference type="ARBA" id="ARBA00022692"/>
    </source>
</evidence>
<feature type="transmembrane region" description="Helical" evidence="12">
    <location>
        <begin position="203"/>
        <end position="228"/>
    </location>
</feature>
<dbReference type="InterPro" id="IPR007315">
    <property type="entry name" value="PIG-V/Gpi18"/>
</dbReference>
<dbReference type="GO" id="GO:0005789">
    <property type="term" value="C:endoplasmic reticulum membrane"/>
    <property type="evidence" value="ECO:0007669"/>
    <property type="project" value="UniProtKB-SubCell"/>
</dbReference>
<evidence type="ECO:0000313" key="13">
    <source>
        <dbReference type="EMBL" id="PWN95499.1"/>
    </source>
</evidence>
<comment type="pathway">
    <text evidence="2 12">Glycolipid biosynthesis; glycosylphosphatidylinositol-anchor biosynthesis.</text>
</comment>
<dbReference type="AlphaFoldDB" id="A0A316Z1R4"/>
<evidence type="ECO:0000256" key="1">
    <source>
        <dbReference type="ARBA" id="ARBA00004477"/>
    </source>
</evidence>
<feature type="transmembrane region" description="Helical" evidence="12">
    <location>
        <begin position="248"/>
        <end position="267"/>
    </location>
</feature>
<evidence type="ECO:0000256" key="2">
    <source>
        <dbReference type="ARBA" id="ARBA00004687"/>
    </source>
</evidence>
<feature type="transmembrane region" description="Helical" evidence="12">
    <location>
        <begin position="172"/>
        <end position="191"/>
    </location>
</feature>
<keyword evidence="5 12" id="KW-0337">GPI-anchor biosynthesis</keyword>
<dbReference type="OrthoDB" id="10252502at2759"/>
<dbReference type="Proteomes" id="UP000245946">
    <property type="component" value="Unassembled WGS sequence"/>
</dbReference>
<keyword evidence="6 12" id="KW-0328">Glycosyltransferase</keyword>
<organism evidence="13 14">
    <name type="scientific">Tilletiopsis washingtonensis</name>
    <dbReference type="NCBI Taxonomy" id="58919"/>
    <lineage>
        <taxon>Eukaryota</taxon>
        <taxon>Fungi</taxon>
        <taxon>Dikarya</taxon>
        <taxon>Basidiomycota</taxon>
        <taxon>Ustilaginomycotina</taxon>
        <taxon>Exobasidiomycetes</taxon>
        <taxon>Entylomatales</taxon>
        <taxon>Entylomatales incertae sedis</taxon>
        <taxon>Tilletiopsis</taxon>
    </lineage>
</organism>
<keyword evidence="9 12" id="KW-0256">Endoplasmic reticulum</keyword>
<keyword evidence="11 12" id="KW-0472">Membrane</keyword>
<sequence length="471" mass="50479">MAAAAAAASSPQRPQAVARPVRWLLLAALAHRCAALLLLLLFAHLQRPFDASAPASPAPLLRWDSTYFLAIAAPHALRGAPHGYAYEHTAAFMPGTPALLRVAGTAGGLAAWSSERAAWGASLACLLAGVACPALLYLLSVRHFAPRFSLLAAQLSILAPAPMSLVTPTPEAPFALLFLAMCLLLAPPTGARASAPLLRVGRFVAAALLGAGTTVFRANGMLSAGLLLWSLLWDMPRGWSVRTLPRFLLVPLAFAPVVPFALMQVWLHARMCHAPADEGLLSQMSSSLFAGSSEGAEWAAPEWCSGWRGAYGSIQARYWNVGFLRYWTPAQVPNFLLAAPVLVPLLHYLWRYYLSAPQRIASRTLLPFLPASAVGSSRNSALLPASALPLMHHTLISTGLLLFVAHTQIALRLCAAMPAVWWAFASWLVEPARTQPSDKTSLDKRSSYLLAWLVLWNVASLVLGAGFYPPA</sequence>
<reference evidence="13 14" key="1">
    <citation type="journal article" date="2018" name="Mol. Biol. Evol.">
        <title>Broad Genomic Sampling Reveals a Smut Pathogenic Ancestry of the Fungal Clade Ustilaginomycotina.</title>
        <authorList>
            <person name="Kijpornyongpan T."/>
            <person name="Mondo S.J."/>
            <person name="Barry K."/>
            <person name="Sandor L."/>
            <person name="Lee J."/>
            <person name="Lipzen A."/>
            <person name="Pangilinan J."/>
            <person name="LaButti K."/>
            <person name="Hainaut M."/>
            <person name="Henrissat B."/>
            <person name="Grigoriev I.V."/>
            <person name="Spatafora J.W."/>
            <person name="Aime M.C."/>
        </authorList>
    </citation>
    <scope>NUCLEOTIDE SEQUENCE [LARGE SCALE GENOMIC DNA]</scope>
    <source>
        <strain evidence="13 14">MCA 4186</strain>
    </source>
</reference>
<keyword evidence="7 12" id="KW-0808">Transferase</keyword>
<evidence type="ECO:0000256" key="11">
    <source>
        <dbReference type="ARBA" id="ARBA00023136"/>
    </source>
</evidence>
<comment type="similarity">
    <text evidence="3 12">Belongs to the PIGV family.</text>
</comment>
<dbReference type="EC" id="2.4.1.-" evidence="12"/>
<dbReference type="UniPathway" id="UPA00196"/>
<evidence type="ECO:0000256" key="12">
    <source>
        <dbReference type="RuleBase" id="RU363112"/>
    </source>
</evidence>
<dbReference type="RefSeq" id="XP_025595778.1">
    <property type="nucleotide sequence ID" value="XM_025745521.1"/>
</dbReference>
<comment type="subcellular location">
    <subcellularLocation>
        <location evidence="1 12">Endoplasmic reticulum membrane</location>
        <topology evidence="1 12">Multi-pass membrane protein</topology>
    </subcellularLocation>
</comment>
<dbReference type="PANTHER" id="PTHR12468">
    <property type="entry name" value="GPI MANNOSYLTRANSFERASE 2"/>
    <property type="match status" value="1"/>
</dbReference>
<dbReference type="GO" id="GO:0006506">
    <property type="term" value="P:GPI anchor biosynthetic process"/>
    <property type="evidence" value="ECO:0007669"/>
    <property type="project" value="UniProtKB-UniPathway"/>
</dbReference>
<dbReference type="STRING" id="58919.A0A316Z1R4"/>
<keyword evidence="14" id="KW-1185">Reference proteome</keyword>
<evidence type="ECO:0000256" key="6">
    <source>
        <dbReference type="ARBA" id="ARBA00022676"/>
    </source>
</evidence>
<dbReference type="Pfam" id="PF04188">
    <property type="entry name" value="Mannosyl_trans2"/>
    <property type="match status" value="1"/>
</dbReference>